<keyword evidence="1 6" id="KW-0808">Transferase</keyword>
<evidence type="ECO:0000259" key="7">
    <source>
        <dbReference type="Pfam" id="PF02776"/>
    </source>
</evidence>
<dbReference type="AlphaFoldDB" id="F8E2Q1"/>
<dbReference type="Gene3D" id="3.40.50.1220">
    <property type="entry name" value="TPP-binding domain"/>
    <property type="match status" value="1"/>
</dbReference>
<dbReference type="GO" id="GO:0070204">
    <property type="term" value="F:2-succinyl-5-enolpyruvyl-6-hydroxy-3-cyclohexene-1-carboxylic-acid synthase activity"/>
    <property type="evidence" value="ECO:0007669"/>
    <property type="project" value="UniProtKB-UniRule"/>
</dbReference>
<comment type="pathway">
    <text evidence="6">Quinol/quinone metabolism; 1,4-dihydroxy-2-naphthoate biosynthesis; 1,4-dihydroxy-2-naphthoate from chorismate: step 2/7.</text>
</comment>
<sequence>MNAPQLDVPISPAMATALVVVEELIEAGVREAVVCPGSRSAPLAIAVAEASRVGRLRMHVRTDERTGAFFALGLAKYSRRPVPVIMTSGTAVANCLPAMVEATLTHAPLIVVSANRPLHMVGTGANQTIDQVGIFGSHSVCTRTLDQIGEACAQRGITEGLPADQVGYLQNTVREVIAAAMHPTAGGGVQLDVPLREPLVPKDSAVVGLAASEIQETLSRAPKKPAEPGRPSREISSEAVEVDLAKRTLVIVGEVTDRAWGRQIMDQLADVPTMAEPIAPDAPEIPVHSGAAAMFTTDAVAHGEYSAVTRPEQIVVVGRPTLHRPVAKLLADPHIRVVVVTDTDTVTDVSGTAAAVTRAIKLTGKADQQWLSVCRAISDMGADAVRQALEGSEDFTAIHAVAAVADSLRDGDAVVLGASTTVRDASRAGLPFAGVEALANRGAAGIDGTISTAVGVAFAHGASEPDAMRAPRTIAVMGDLTFLHDVGALNVGPLEPQPDNLLIIVTNDNGGGIFETLEPGREELRTFPDGSEMFERIFGTPLQADIGKLCAGFGVSHRLATNPTELALAIEEHAELGYLSSTNESAESGIAVIEAQVSRAGRRQIEKAIREVVTPR</sequence>
<proteinExistence type="inferred from homology"/>
<dbReference type="GO" id="GO:0016829">
    <property type="term" value="F:lyase activity"/>
    <property type="evidence" value="ECO:0007669"/>
    <property type="project" value="UniProtKB-KW"/>
</dbReference>
<comment type="function">
    <text evidence="6">Catalyzes the thiamine diphosphate-dependent decarboxylation of 2-oxoglutarate and the subsequent addition of the resulting succinic semialdehyde-thiamine pyrophosphate anion to isochorismate to yield 2-succinyl-5-enolpyruvyl-6-hydroxy-3-cyclohexene-1-carboxylate (SEPHCHC).</text>
</comment>
<dbReference type="KEGG" id="crd:CRES_1921"/>
<keyword evidence="6" id="KW-0474">Menaquinone biosynthesis</keyword>
<dbReference type="Pfam" id="PF02776">
    <property type="entry name" value="TPP_enzyme_N"/>
    <property type="match status" value="1"/>
</dbReference>
<keyword evidence="3 6" id="KW-0460">Magnesium</keyword>
<evidence type="ECO:0000256" key="5">
    <source>
        <dbReference type="ARBA" id="ARBA00023211"/>
    </source>
</evidence>
<dbReference type="InterPro" id="IPR029061">
    <property type="entry name" value="THDP-binding"/>
</dbReference>
<name>F8E2Q1_CORRG</name>
<comment type="subunit">
    <text evidence="6">Homodimer.</text>
</comment>
<dbReference type="EMBL" id="CP002857">
    <property type="protein sequence ID" value="AEI10274.1"/>
    <property type="molecule type" value="Genomic_DNA"/>
</dbReference>
<evidence type="ECO:0000313" key="9">
    <source>
        <dbReference type="Proteomes" id="UP000000492"/>
    </source>
</evidence>
<gene>
    <name evidence="6 8" type="primary">menD</name>
    <name evidence="8" type="ordered locus">CRES_1921</name>
</gene>
<keyword evidence="2 6" id="KW-0479">Metal-binding</keyword>
<dbReference type="GO" id="GO:0000287">
    <property type="term" value="F:magnesium ion binding"/>
    <property type="evidence" value="ECO:0007669"/>
    <property type="project" value="UniProtKB-UniRule"/>
</dbReference>
<evidence type="ECO:0000256" key="6">
    <source>
        <dbReference type="HAMAP-Rule" id="MF_01659"/>
    </source>
</evidence>
<evidence type="ECO:0000313" key="8">
    <source>
        <dbReference type="EMBL" id="AEI10274.1"/>
    </source>
</evidence>
<feature type="domain" description="Thiamine pyrophosphate enzyme N-terminal TPP-binding" evidence="7">
    <location>
        <begin position="16"/>
        <end position="133"/>
    </location>
</feature>
<dbReference type="STRING" id="662755.CRES_1921"/>
<dbReference type="HOGENOM" id="CLU_006051_4_1_11"/>
<reference evidence="8 9" key="1">
    <citation type="journal article" date="2012" name="BMC Genomics">
        <title>Complete genome sequence, lifestyle, and multi-drug resistance of the human pathogen Corynebacterium resistens DSM 45100 isolated from blood samples of a leukemia patient.</title>
        <authorList>
            <person name="Schroder J."/>
            <person name="Maus I."/>
            <person name="Meyer K."/>
            <person name="Wordemann S."/>
            <person name="Blom J."/>
            <person name="Jaenicke S."/>
            <person name="Schneider J."/>
            <person name="Trost E."/>
            <person name="Tauch A."/>
        </authorList>
    </citation>
    <scope>NUCLEOTIDE SEQUENCE [LARGE SCALE GENOMIC DNA]</scope>
    <source>
        <strain evidence="9">DSM 45100 / JCM 12819 / CCUG 50093 / GTC 2026 / SICGH 158</strain>
    </source>
</reference>
<dbReference type="UniPathway" id="UPA00079"/>
<comment type="similarity">
    <text evidence="6">Belongs to the TPP enzyme family. MenD subfamily.</text>
</comment>
<dbReference type="NCBIfam" id="TIGR00173">
    <property type="entry name" value="menD"/>
    <property type="match status" value="1"/>
</dbReference>
<dbReference type="Proteomes" id="UP000000492">
    <property type="component" value="Chromosome"/>
</dbReference>
<comment type="pathway">
    <text evidence="6">Quinol/quinone metabolism; menaquinone biosynthesis.</text>
</comment>
<evidence type="ECO:0000256" key="4">
    <source>
        <dbReference type="ARBA" id="ARBA00023052"/>
    </source>
</evidence>
<protein>
    <recommendedName>
        <fullName evidence="6">2-succinyl-5-enolpyruvyl-6-hydroxy-3-cyclohexene-1-carboxylate synthase</fullName>
        <shortName evidence="6">SEPHCHC synthase</shortName>
        <ecNumber evidence="6">2.2.1.9</ecNumber>
    </recommendedName>
    <alternativeName>
        <fullName evidence="6">Menaquinone biosynthesis protein MenD</fullName>
    </alternativeName>
</protein>
<comment type="cofactor">
    <cofactor evidence="6">
        <name>Mg(2+)</name>
        <dbReference type="ChEBI" id="CHEBI:18420"/>
    </cofactor>
    <cofactor evidence="6">
        <name>Mn(2+)</name>
        <dbReference type="ChEBI" id="CHEBI:29035"/>
    </cofactor>
</comment>
<keyword evidence="8" id="KW-0456">Lyase</keyword>
<dbReference type="InterPro" id="IPR012001">
    <property type="entry name" value="Thiamin_PyroP_enz_TPP-bd_dom"/>
</dbReference>
<organism evidence="8 9">
    <name type="scientific">Corynebacterium resistens (strain DSM 45100 / JCM 12819 / GTC 2026 / SICGH 158)</name>
    <dbReference type="NCBI Taxonomy" id="662755"/>
    <lineage>
        <taxon>Bacteria</taxon>
        <taxon>Bacillati</taxon>
        <taxon>Actinomycetota</taxon>
        <taxon>Actinomycetes</taxon>
        <taxon>Mycobacteriales</taxon>
        <taxon>Corynebacteriaceae</taxon>
        <taxon>Corynebacterium</taxon>
    </lineage>
</organism>
<dbReference type="GO" id="GO:0009234">
    <property type="term" value="P:menaquinone biosynthetic process"/>
    <property type="evidence" value="ECO:0007669"/>
    <property type="project" value="UniProtKB-UniRule"/>
</dbReference>
<comment type="cofactor">
    <cofactor evidence="6">
        <name>thiamine diphosphate</name>
        <dbReference type="ChEBI" id="CHEBI:58937"/>
    </cofactor>
    <text evidence="6">Binds 1 thiamine pyrophosphate per subunit.</text>
</comment>
<dbReference type="eggNOG" id="COG1165">
    <property type="taxonomic scope" value="Bacteria"/>
</dbReference>
<dbReference type="SUPFAM" id="SSF52518">
    <property type="entry name" value="Thiamin diphosphate-binding fold (THDP-binding)"/>
    <property type="match status" value="2"/>
</dbReference>
<dbReference type="Gene3D" id="3.40.50.970">
    <property type="match status" value="2"/>
</dbReference>
<dbReference type="GO" id="GO:0030976">
    <property type="term" value="F:thiamine pyrophosphate binding"/>
    <property type="evidence" value="ECO:0007669"/>
    <property type="project" value="UniProtKB-UniRule"/>
</dbReference>
<dbReference type="InterPro" id="IPR004433">
    <property type="entry name" value="MenaQ_synth_MenD"/>
</dbReference>
<dbReference type="GO" id="GO:0030145">
    <property type="term" value="F:manganese ion binding"/>
    <property type="evidence" value="ECO:0007669"/>
    <property type="project" value="UniProtKB-UniRule"/>
</dbReference>
<evidence type="ECO:0000256" key="1">
    <source>
        <dbReference type="ARBA" id="ARBA00022679"/>
    </source>
</evidence>
<dbReference type="CDD" id="cd02009">
    <property type="entry name" value="TPP_SHCHC_synthase"/>
    <property type="match status" value="1"/>
</dbReference>
<keyword evidence="9" id="KW-1185">Reference proteome</keyword>
<evidence type="ECO:0000256" key="2">
    <source>
        <dbReference type="ARBA" id="ARBA00022723"/>
    </source>
</evidence>
<keyword evidence="5 6" id="KW-0464">Manganese</keyword>
<comment type="catalytic activity">
    <reaction evidence="6">
        <text>isochorismate + 2-oxoglutarate + H(+) = 5-enolpyruvoyl-6-hydroxy-2-succinyl-cyclohex-3-ene-1-carboxylate + CO2</text>
        <dbReference type="Rhea" id="RHEA:25593"/>
        <dbReference type="ChEBI" id="CHEBI:15378"/>
        <dbReference type="ChEBI" id="CHEBI:16526"/>
        <dbReference type="ChEBI" id="CHEBI:16810"/>
        <dbReference type="ChEBI" id="CHEBI:29780"/>
        <dbReference type="ChEBI" id="CHEBI:58818"/>
        <dbReference type="EC" id="2.2.1.9"/>
    </reaction>
</comment>
<dbReference type="UniPathway" id="UPA01057">
    <property type="reaction ID" value="UER00164"/>
</dbReference>
<dbReference type="EC" id="2.2.1.9" evidence="6"/>
<accession>F8E2Q1</accession>
<evidence type="ECO:0000256" key="3">
    <source>
        <dbReference type="ARBA" id="ARBA00022842"/>
    </source>
</evidence>
<dbReference type="CDD" id="cd07037">
    <property type="entry name" value="TPP_PYR_MenD"/>
    <property type="match status" value="1"/>
</dbReference>
<dbReference type="PANTHER" id="PTHR42916">
    <property type="entry name" value="2-SUCCINYL-5-ENOLPYRUVYL-6-HYDROXY-3-CYCLOHEXENE-1-CARBOXYLATE SYNTHASE"/>
    <property type="match status" value="1"/>
</dbReference>
<dbReference type="PANTHER" id="PTHR42916:SF1">
    <property type="entry name" value="PROTEIN PHYLLO, CHLOROPLASTIC"/>
    <property type="match status" value="1"/>
</dbReference>
<dbReference type="PIRSF" id="PIRSF004983">
    <property type="entry name" value="MenD"/>
    <property type="match status" value="1"/>
</dbReference>
<dbReference type="HAMAP" id="MF_01659">
    <property type="entry name" value="MenD"/>
    <property type="match status" value="1"/>
</dbReference>
<keyword evidence="4 6" id="KW-0786">Thiamine pyrophosphate</keyword>